<evidence type="ECO:0000313" key="1">
    <source>
        <dbReference type="EMBL" id="KAE9529727.1"/>
    </source>
</evidence>
<gene>
    <name evidence="1" type="ORF">AGLY_011823</name>
</gene>
<organism evidence="1 2">
    <name type="scientific">Aphis glycines</name>
    <name type="common">Soybean aphid</name>
    <dbReference type="NCBI Taxonomy" id="307491"/>
    <lineage>
        <taxon>Eukaryota</taxon>
        <taxon>Metazoa</taxon>
        <taxon>Ecdysozoa</taxon>
        <taxon>Arthropoda</taxon>
        <taxon>Hexapoda</taxon>
        <taxon>Insecta</taxon>
        <taxon>Pterygota</taxon>
        <taxon>Neoptera</taxon>
        <taxon>Paraneoptera</taxon>
        <taxon>Hemiptera</taxon>
        <taxon>Sternorrhyncha</taxon>
        <taxon>Aphidomorpha</taxon>
        <taxon>Aphidoidea</taxon>
        <taxon>Aphididae</taxon>
        <taxon>Aphidini</taxon>
        <taxon>Aphis</taxon>
        <taxon>Aphis</taxon>
    </lineage>
</organism>
<evidence type="ECO:0000313" key="2">
    <source>
        <dbReference type="Proteomes" id="UP000475862"/>
    </source>
</evidence>
<dbReference type="Proteomes" id="UP000475862">
    <property type="component" value="Unassembled WGS sequence"/>
</dbReference>
<reference evidence="1 2" key="1">
    <citation type="submission" date="2019-08" db="EMBL/GenBank/DDBJ databases">
        <title>The genome of the soybean aphid Biotype 1, its phylome, world population structure and adaptation to the North American continent.</title>
        <authorList>
            <person name="Giordano R."/>
            <person name="Donthu R.K."/>
            <person name="Hernandez A.G."/>
            <person name="Wright C.L."/>
            <person name="Zimin A.V."/>
        </authorList>
    </citation>
    <scope>NUCLEOTIDE SEQUENCE [LARGE SCALE GENOMIC DNA]</scope>
    <source>
        <tissue evidence="1">Whole aphids</tissue>
    </source>
</reference>
<dbReference type="AlphaFoldDB" id="A0A6G0TCL8"/>
<name>A0A6G0TCL8_APHGL</name>
<dbReference type="EMBL" id="VYZN01000044">
    <property type="protein sequence ID" value="KAE9529727.1"/>
    <property type="molecule type" value="Genomic_DNA"/>
</dbReference>
<proteinExistence type="predicted"/>
<keyword evidence="2" id="KW-1185">Reference proteome</keyword>
<protein>
    <submittedName>
        <fullName evidence="1">Uncharacterized protein</fullName>
    </submittedName>
</protein>
<sequence length="313" mass="36347">MFISHSSSMDVSKDSLDTNIRKNAEIPVKNMNNIKMYFFTRNLSTTAPTTGFVNIDMIKRLIIIYPTVIFEYPNCLAYVEPKLRIVAIPENTNRFDKFKMYYVIVSNCTTQNSTLSRIVLNYILPNPPNTFKGGNLTNKFTSLSKYYLSIPKQILYLSKINKLMLKTSILRNIVTIQFYNNWFIYSVPKLSELYSDCVKAFSLYRTCVRRRQHMRIISHMLSKLFHTNYLSLSGVCTIGLSKHRMSYYMTILIIFFFKKKGHGGGQMLTLFEIFLYIAKSLTIKAYVTNYSKNASITQLGQVEKSIYDNLKIC</sequence>
<accession>A0A6G0TCL8</accession>
<comment type="caution">
    <text evidence="1">The sequence shown here is derived from an EMBL/GenBank/DDBJ whole genome shotgun (WGS) entry which is preliminary data.</text>
</comment>